<dbReference type="PRINTS" id="PR00080">
    <property type="entry name" value="SDRFAMILY"/>
</dbReference>
<dbReference type="CDD" id="cd05233">
    <property type="entry name" value="SDR_c"/>
    <property type="match status" value="1"/>
</dbReference>
<name>A0A6L9XZW2_9MICO</name>
<dbReference type="PIRSF" id="PIRSF000126">
    <property type="entry name" value="11-beta-HSD1"/>
    <property type="match status" value="1"/>
</dbReference>
<dbReference type="PANTHER" id="PTHR42901">
    <property type="entry name" value="ALCOHOL DEHYDROGENASE"/>
    <property type="match status" value="1"/>
</dbReference>
<dbReference type="RefSeq" id="WP_163289969.1">
    <property type="nucleotide sequence ID" value="NZ_JAAGWY010000002.1"/>
</dbReference>
<dbReference type="Gene3D" id="3.40.50.720">
    <property type="entry name" value="NAD(P)-binding Rossmann-like Domain"/>
    <property type="match status" value="1"/>
</dbReference>
<dbReference type="EMBL" id="JAAGWY010000002">
    <property type="protein sequence ID" value="NEN06564.1"/>
    <property type="molecule type" value="Genomic_DNA"/>
</dbReference>
<dbReference type="InterPro" id="IPR002347">
    <property type="entry name" value="SDR_fam"/>
</dbReference>
<organism evidence="4 5">
    <name type="scientific">Leifsonia tongyongensis</name>
    <dbReference type="NCBI Taxonomy" id="1268043"/>
    <lineage>
        <taxon>Bacteria</taxon>
        <taxon>Bacillati</taxon>
        <taxon>Actinomycetota</taxon>
        <taxon>Actinomycetes</taxon>
        <taxon>Micrococcales</taxon>
        <taxon>Microbacteriaceae</taxon>
        <taxon>Leifsonia</taxon>
    </lineage>
</organism>
<dbReference type="InterPro" id="IPR036291">
    <property type="entry name" value="NAD(P)-bd_dom_sf"/>
</dbReference>
<keyword evidence="2" id="KW-0560">Oxidoreductase</keyword>
<evidence type="ECO:0000256" key="3">
    <source>
        <dbReference type="RuleBase" id="RU000363"/>
    </source>
</evidence>
<evidence type="ECO:0000256" key="1">
    <source>
        <dbReference type="ARBA" id="ARBA00006484"/>
    </source>
</evidence>
<dbReference type="GO" id="GO:0016491">
    <property type="term" value="F:oxidoreductase activity"/>
    <property type="evidence" value="ECO:0007669"/>
    <property type="project" value="UniProtKB-KW"/>
</dbReference>
<comment type="similarity">
    <text evidence="1 3">Belongs to the short-chain dehydrogenases/reductases (SDR) family.</text>
</comment>
<dbReference type="PRINTS" id="PR00081">
    <property type="entry name" value="GDHRDH"/>
</dbReference>
<accession>A0A6L9XZW2</accession>
<evidence type="ECO:0000313" key="4">
    <source>
        <dbReference type="EMBL" id="NEN06564.1"/>
    </source>
</evidence>
<dbReference type="Pfam" id="PF00106">
    <property type="entry name" value="adh_short"/>
    <property type="match status" value="1"/>
</dbReference>
<dbReference type="SUPFAM" id="SSF51735">
    <property type="entry name" value="NAD(P)-binding Rossmann-fold domains"/>
    <property type="match status" value="1"/>
</dbReference>
<sequence>MPPIDYSRGAAVITGASSGLGAEFAKQLAARGADLVLVARRADRLEALAAELRAAHRVAVTPIALDLSAPGAAADLAGRLDQLGVDVHTLVNNAGFGMYGPFATADADRLTEQVQLNVAALVDLSRAFFPSLTSHGDGALINVASTAAYQPIPSMAVYGATKAFVLSFTEALWNEAKPTGLRVLALSPGATRTEFFDVVGTERAKNGSYKTPEEVVALALSTLDRRNPPPSVVSGRVNRLSIVAMRLVPRRMLVNVVGRVMGPRAAKTSLAAQR</sequence>
<evidence type="ECO:0000313" key="5">
    <source>
        <dbReference type="Proteomes" id="UP000474967"/>
    </source>
</evidence>
<evidence type="ECO:0000256" key="2">
    <source>
        <dbReference type="ARBA" id="ARBA00023002"/>
    </source>
</evidence>
<keyword evidence="5" id="KW-1185">Reference proteome</keyword>
<protein>
    <submittedName>
        <fullName evidence="4">SDR family oxidoreductase</fullName>
    </submittedName>
</protein>
<proteinExistence type="inferred from homology"/>
<gene>
    <name evidence="4" type="ORF">G3T36_11860</name>
</gene>
<comment type="caution">
    <text evidence="4">The sequence shown here is derived from an EMBL/GenBank/DDBJ whole genome shotgun (WGS) entry which is preliminary data.</text>
</comment>
<dbReference type="PANTHER" id="PTHR42901:SF1">
    <property type="entry name" value="ALCOHOL DEHYDROGENASE"/>
    <property type="match status" value="1"/>
</dbReference>
<dbReference type="AlphaFoldDB" id="A0A6L9XZW2"/>
<dbReference type="Proteomes" id="UP000474967">
    <property type="component" value="Unassembled WGS sequence"/>
</dbReference>
<reference evidence="4 5" key="1">
    <citation type="journal article" date="2014" name="J. Microbiol.">
        <title>Diaminobutyricibacter tongyongensis gen. nov., sp. nov. and Homoserinibacter gongjuensis gen. nov., sp. nov. belong to the family Microbacteriaceae.</title>
        <authorList>
            <person name="Kim S.J."/>
            <person name="Ahn J.H."/>
            <person name="Weon H.Y."/>
            <person name="Hamada M."/>
            <person name="Suzuki K."/>
            <person name="Kwon S.W."/>
        </authorList>
    </citation>
    <scope>NUCLEOTIDE SEQUENCE [LARGE SCALE GENOMIC DNA]</scope>
    <source>
        <strain evidence="4 5">NBRC 108724</strain>
    </source>
</reference>